<keyword evidence="2 4" id="KW-0997">Cell inner membrane</keyword>
<evidence type="ECO:0000256" key="1">
    <source>
        <dbReference type="ARBA" id="ARBA00022475"/>
    </source>
</evidence>
<dbReference type="KEGG" id="ome:OLMES_3603"/>
<dbReference type="Pfam" id="PF07348">
    <property type="entry name" value="Syd"/>
    <property type="match status" value="1"/>
</dbReference>
<dbReference type="Gene3D" id="3.40.1580.20">
    <property type="entry name" value="Syd protein"/>
    <property type="match status" value="1"/>
</dbReference>
<keyword evidence="6" id="KW-1185">Reference proteome</keyword>
<dbReference type="CDD" id="cd16323">
    <property type="entry name" value="Syd"/>
    <property type="match status" value="1"/>
</dbReference>
<name>A0A1Y0IBJ6_9GAMM</name>
<comment type="function">
    <text evidence="4">Interacts with the SecY protein in vivo. May bind preferentially to an uncomplexed state of SecY, thus functioning either as a chelating agent for excess SecY in the cell or as a regulatory factor that negatively controls the translocase function.</text>
</comment>
<dbReference type="RefSeq" id="WP_087462500.1">
    <property type="nucleotide sequence ID" value="NZ_CP021425.1"/>
</dbReference>
<accession>A0A1Y0IBJ6</accession>
<gene>
    <name evidence="4" type="primary">syd</name>
    <name evidence="5" type="ORF">OLMES_3603</name>
</gene>
<proteinExistence type="inferred from homology"/>
<evidence type="ECO:0000256" key="2">
    <source>
        <dbReference type="ARBA" id="ARBA00022519"/>
    </source>
</evidence>
<comment type="subcellular location">
    <subcellularLocation>
        <location evidence="4">Cell inner membrane</location>
        <topology evidence="4">Peripheral membrane protein</topology>
        <orientation evidence="4">Cytoplasmic side</orientation>
    </subcellularLocation>
    <text evidence="4">Loosely associated with the cytoplasmic side of the inner membrane, probably via SecY.</text>
</comment>
<dbReference type="HAMAP" id="MF_01104">
    <property type="entry name" value="Syd"/>
    <property type="match status" value="1"/>
</dbReference>
<dbReference type="InterPro" id="IPR038228">
    <property type="entry name" value="Syd_sf"/>
</dbReference>
<protein>
    <recommendedName>
        <fullName evidence="4">Protein Syd</fullName>
    </recommendedName>
</protein>
<dbReference type="GO" id="GO:0009898">
    <property type="term" value="C:cytoplasmic side of plasma membrane"/>
    <property type="evidence" value="ECO:0007669"/>
    <property type="project" value="InterPro"/>
</dbReference>
<dbReference type="Proteomes" id="UP000196027">
    <property type="component" value="Chromosome"/>
</dbReference>
<dbReference type="InterPro" id="IPR009948">
    <property type="entry name" value="Syd"/>
</dbReference>
<evidence type="ECO:0000313" key="5">
    <source>
        <dbReference type="EMBL" id="ARU57630.1"/>
    </source>
</evidence>
<dbReference type="OrthoDB" id="5599437at2"/>
<evidence type="ECO:0000256" key="3">
    <source>
        <dbReference type="ARBA" id="ARBA00023136"/>
    </source>
</evidence>
<sequence>MSNNEVKDALIGVHNRFLALYAATAPHLPEARSETDWDSPCIQKHLTPQNPEYIHWQPTPWEPDSAFTNLESALQIQFHDDIKTFYTAFWSDGIWGDFKGNEVSIIQVWNEHDFEMLQENMLGHLFAQMKKRLDYTFFIGCTLDDQIISLDNTTGHVLLEYPGKKPHRQLSDSLAQWLNGFNPSTKPYTP</sequence>
<organism evidence="5 6">
    <name type="scientific">Oleiphilus messinensis</name>
    <dbReference type="NCBI Taxonomy" id="141451"/>
    <lineage>
        <taxon>Bacteria</taxon>
        <taxon>Pseudomonadati</taxon>
        <taxon>Pseudomonadota</taxon>
        <taxon>Gammaproteobacteria</taxon>
        <taxon>Oceanospirillales</taxon>
        <taxon>Oleiphilaceae</taxon>
        <taxon>Oleiphilus</taxon>
    </lineage>
</organism>
<reference evidence="5 6" key="1">
    <citation type="submission" date="2017-05" db="EMBL/GenBank/DDBJ databases">
        <title>Genomic insights into alkan degradation activity of Oleiphilus messinensis.</title>
        <authorList>
            <person name="Kozyavkin S.A."/>
            <person name="Slesarev A.I."/>
            <person name="Golyshin P.N."/>
            <person name="Korzhenkov A."/>
            <person name="Golyshina O.N."/>
            <person name="Toshchakov S.V."/>
        </authorList>
    </citation>
    <scope>NUCLEOTIDE SEQUENCE [LARGE SCALE GENOMIC DNA]</scope>
    <source>
        <strain evidence="5 6">ME102</strain>
    </source>
</reference>
<dbReference type="NCBIfam" id="NF003439">
    <property type="entry name" value="PRK04968.1"/>
    <property type="match status" value="1"/>
</dbReference>
<evidence type="ECO:0000313" key="6">
    <source>
        <dbReference type="Proteomes" id="UP000196027"/>
    </source>
</evidence>
<dbReference type="AlphaFoldDB" id="A0A1Y0IBJ6"/>
<keyword evidence="1 4" id="KW-1003">Cell membrane</keyword>
<keyword evidence="3 4" id="KW-0472">Membrane</keyword>
<dbReference type="EMBL" id="CP021425">
    <property type="protein sequence ID" value="ARU57630.1"/>
    <property type="molecule type" value="Genomic_DNA"/>
</dbReference>
<evidence type="ECO:0000256" key="4">
    <source>
        <dbReference type="HAMAP-Rule" id="MF_01104"/>
    </source>
</evidence>
<comment type="similarity">
    <text evidence="4">Belongs to the Syd family.</text>
</comment>